<reference evidence="2 3" key="1">
    <citation type="submission" date="2019-08" db="EMBL/GenBank/DDBJ databases">
        <title>The genome of the soybean aphid Biotype 1, its phylome, world population structure and adaptation to the North American continent.</title>
        <authorList>
            <person name="Giordano R."/>
            <person name="Donthu R.K."/>
            <person name="Hernandez A.G."/>
            <person name="Wright C.L."/>
            <person name="Zimin A.V."/>
        </authorList>
    </citation>
    <scope>NUCLEOTIDE SEQUENCE [LARGE SCALE GENOMIC DNA]</scope>
    <source>
        <tissue evidence="2">Whole aphids</tissue>
    </source>
</reference>
<dbReference type="AlphaFoldDB" id="A0A6G0U4L6"/>
<keyword evidence="1" id="KW-0472">Membrane</keyword>
<feature type="transmembrane region" description="Helical" evidence="1">
    <location>
        <begin position="29"/>
        <end position="46"/>
    </location>
</feature>
<accession>A0A6G0U4L6</accession>
<protein>
    <submittedName>
        <fullName evidence="2">Uncharacterized protein</fullName>
    </submittedName>
</protein>
<keyword evidence="3" id="KW-1185">Reference proteome</keyword>
<dbReference type="EMBL" id="VYZN01000003">
    <property type="protein sequence ID" value="KAE9544058.1"/>
    <property type="molecule type" value="Genomic_DNA"/>
</dbReference>
<evidence type="ECO:0000313" key="2">
    <source>
        <dbReference type="EMBL" id="KAE9544058.1"/>
    </source>
</evidence>
<keyword evidence="1" id="KW-0812">Transmembrane</keyword>
<comment type="caution">
    <text evidence="2">The sequence shown here is derived from an EMBL/GenBank/DDBJ whole genome shotgun (WGS) entry which is preliminary data.</text>
</comment>
<organism evidence="2 3">
    <name type="scientific">Aphis glycines</name>
    <name type="common">Soybean aphid</name>
    <dbReference type="NCBI Taxonomy" id="307491"/>
    <lineage>
        <taxon>Eukaryota</taxon>
        <taxon>Metazoa</taxon>
        <taxon>Ecdysozoa</taxon>
        <taxon>Arthropoda</taxon>
        <taxon>Hexapoda</taxon>
        <taxon>Insecta</taxon>
        <taxon>Pterygota</taxon>
        <taxon>Neoptera</taxon>
        <taxon>Paraneoptera</taxon>
        <taxon>Hemiptera</taxon>
        <taxon>Sternorrhyncha</taxon>
        <taxon>Aphidomorpha</taxon>
        <taxon>Aphidoidea</taxon>
        <taxon>Aphididae</taxon>
        <taxon>Aphidini</taxon>
        <taxon>Aphis</taxon>
        <taxon>Aphis</taxon>
    </lineage>
</organism>
<evidence type="ECO:0000313" key="3">
    <source>
        <dbReference type="Proteomes" id="UP000475862"/>
    </source>
</evidence>
<keyword evidence="1" id="KW-1133">Transmembrane helix</keyword>
<proteinExistence type="predicted"/>
<dbReference type="Proteomes" id="UP000475862">
    <property type="component" value="Unassembled WGS sequence"/>
</dbReference>
<sequence>MNLRPIYKIISTHYYYCEVAPNTLHYIKTYYIDIYFINILYIHLYLKTYKFAHLFRLIIWIPFDDENIVTIERPTTLHVQWYVVMVEFAHWLMVERTCCRHNAKCVGTFRSVHVFQHGCFFWILLSFFTVRHKPTQMTNRLKPEKTQIDAKATLRAALSVDCHCYYNRNLVTLPLLIDALSPDNAWVRYAVVGRYTYTLTKDLSDYELY</sequence>
<evidence type="ECO:0000256" key="1">
    <source>
        <dbReference type="SAM" id="Phobius"/>
    </source>
</evidence>
<name>A0A6G0U4L6_APHGL</name>
<gene>
    <name evidence="2" type="ORF">AGLY_001747</name>
</gene>